<gene>
    <name evidence="3" type="ORF">FVE85_4880</name>
</gene>
<proteinExistence type="predicted"/>
<feature type="transmembrane region" description="Helical" evidence="2">
    <location>
        <begin position="27"/>
        <end position="47"/>
    </location>
</feature>
<dbReference type="EMBL" id="VRMN01000006">
    <property type="protein sequence ID" value="KAA8493743.1"/>
    <property type="molecule type" value="Genomic_DNA"/>
</dbReference>
<reference evidence="4" key="1">
    <citation type="journal article" date="2019" name="Nat. Commun.">
        <title>Expansion of phycobilisome linker gene families in mesophilic red algae.</title>
        <authorList>
            <person name="Lee J."/>
            <person name="Kim D."/>
            <person name="Bhattacharya D."/>
            <person name="Yoon H.S."/>
        </authorList>
    </citation>
    <scope>NUCLEOTIDE SEQUENCE [LARGE SCALE GENOMIC DNA]</scope>
    <source>
        <strain evidence="4">CCMP 1328</strain>
    </source>
</reference>
<feature type="coiled-coil region" evidence="1">
    <location>
        <begin position="48"/>
        <end position="108"/>
    </location>
</feature>
<keyword evidence="1" id="KW-0175">Coiled coil</keyword>
<keyword evidence="2" id="KW-0812">Transmembrane</keyword>
<organism evidence="3 4">
    <name type="scientific">Porphyridium purpureum</name>
    <name type="common">Red alga</name>
    <name type="synonym">Porphyridium cruentum</name>
    <dbReference type="NCBI Taxonomy" id="35688"/>
    <lineage>
        <taxon>Eukaryota</taxon>
        <taxon>Rhodophyta</taxon>
        <taxon>Bangiophyceae</taxon>
        <taxon>Porphyridiales</taxon>
        <taxon>Porphyridiaceae</taxon>
        <taxon>Porphyridium</taxon>
    </lineage>
</organism>
<evidence type="ECO:0000256" key="2">
    <source>
        <dbReference type="SAM" id="Phobius"/>
    </source>
</evidence>
<keyword evidence="4" id="KW-1185">Reference proteome</keyword>
<accession>A0A5J4YSF7</accession>
<evidence type="ECO:0000256" key="1">
    <source>
        <dbReference type="SAM" id="Coils"/>
    </source>
</evidence>
<protein>
    <submittedName>
        <fullName evidence="3">Uncharacterized protein</fullName>
    </submittedName>
</protein>
<dbReference type="AlphaFoldDB" id="A0A5J4YSF7"/>
<keyword evidence="2" id="KW-1133">Transmembrane helix</keyword>
<keyword evidence="2" id="KW-0472">Membrane</keyword>
<evidence type="ECO:0000313" key="4">
    <source>
        <dbReference type="Proteomes" id="UP000324585"/>
    </source>
</evidence>
<evidence type="ECO:0000313" key="3">
    <source>
        <dbReference type="EMBL" id="KAA8493743.1"/>
    </source>
</evidence>
<name>A0A5J4YSF7_PORPP</name>
<comment type="caution">
    <text evidence="3">The sequence shown here is derived from an EMBL/GenBank/DDBJ whole genome shotgun (WGS) entry which is preliminary data.</text>
</comment>
<dbReference type="Proteomes" id="UP000324585">
    <property type="component" value="Unassembled WGS sequence"/>
</dbReference>
<sequence length="210" mass="23767">MRMMTIGTAWAPWTALQGPHAMEWVLVISLALVVLGSGAQLVSVVQLKRKYDERARRLKADLAEQRARAESLNTVATFVQHSKVMRIVADLEKQLETLNERRATDLVRFKQGNQSRILRVVTSLSPFLLWWALRRFTVLEFDCRLVWPLNYLPLFSSPTGAARFDAFGCDELLSSHACVERCALSAFAWYGMCTQAFRGIIAHILAKQGI</sequence>